<comment type="caution">
    <text evidence="1">The sequence shown here is derived from an EMBL/GenBank/DDBJ whole genome shotgun (WGS) entry which is preliminary data.</text>
</comment>
<evidence type="ECO:0000313" key="1">
    <source>
        <dbReference type="EMBL" id="GAA3865144.1"/>
    </source>
</evidence>
<reference evidence="2" key="1">
    <citation type="journal article" date="2019" name="Int. J. Syst. Evol. Microbiol.">
        <title>The Global Catalogue of Microorganisms (GCM) 10K type strain sequencing project: providing services to taxonomists for standard genome sequencing and annotation.</title>
        <authorList>
            <consortium name="The Broad Institute Genomics Platform"/>
            <consortium name="The Broad Institute Genome Sequencing Center for Infectious Disease"/>
            <person name="Wu L."/>
            <person name="Ma J."/>
        </authorList>
    </citation>
    <scope>NUCLEOTIDE SEQUENCE [LARGE SCALE GENOMIC DNA]</scope>
    <source>
        <strain evidence="2">JCM 17021</strain>
    </source>
</reference>
<evidence type="ECO:0008006" key="3">
    <source>
        <dbReference type="Google" id="ProtNLM"/>
    </source>
</evidence>
<gene>
    <name evidence="1" type="ORF">GCM10022381_06150</name>
</gene>
<evidence type="ECO:0000313" key="2">
    <source>
        <dbReference type="Proteomes" id="UP001501803"/>
    </source>
</evidence>
<organism evidence="1 2">
    <name type="scientific">Leifsonia kafniensis</name>
    <dbReference type="NCBI Taxonomy" id="475957"/>
    <lineage>
        <taxon>Bacteria</taxon>
        <taxon>Bacillati</taxon>
        <taxon>Actinomycetota</taxon>
        <taxon>Actinomycetes</taxon>
        <taxon>Micrococcales</taxon>
        <taxon>Microbacteriaceae</taxon>
        <taxon>Leifsonia</taxon>
    </lineage>
</organism>
<dbReference type="Proteomes" id="UP001501803">
    <property type="component" value="Unassembled WGS sequence"/>
</dbReference>
<accession>A0ABP7K6U5</accession>
<dbReference type="EMBL" id="BAABCN010000002">
    <property type="protein sequence ID" value="GAA3865144.1"/>
    <property type="molecule type" value="Genomic_DNA"/>
</dbReference>
<sequence>MSVIMTMRVAGDAAKVELEDHALMQSIAAKAKEHGVISHRFYGNEKEILVVDEWPDEESFRRFFDATPEIGGIIERSGARAEPDVTFWRTLDTGDAVG</sequence>
<name>A0ABP7K6U5_9MICO</name>
<keyword evidence="2" id="KW-1185">Reference proteome</keyword>
<dbReference type="RefSeq" id="WP_345062162.1">
    <property type="nucleotide sequence ID" value="NZ_BAABCN010000002.1"/>
</dbReference>
<proteinExistence type="predicted"/>
<protein>
    <recommendedName>
        <fullName evidence="3">ABM domain-containing protein</fullName>
    </recommendedName>
</protein>